<dbReference type="InterPro" id="IPR058240">
    <property type="entry name" value="rSAM_sf"/>
</dbReference>
<keyword evidence="4 12" id="KW-0698">rRNA processing</keyword>
<name>A0A4R2TEB8_9FIRM</name>
<evidence type="ECO:0000313" key="14">
    <source>
        <dbReference type="EMBL" id="TCQ01678.1"/>
    </source>
</evidence>
<keyword evidence="11 12" id="KW-0411">Iron-sulfur</keyword>
<dbReference type="FunFam" id="3.20.20.70:FF:000014">
    <property type="entry name" value="Probable dual-specificity RNA methyltransferase RlmN"/>
    <property type="match status" value="1"/>
</dbReference>
<dbReference type="InterPro" id="IPR013785">
    <property type="entry name" value="Aldolase_TIM"/>
</dbReference>
<comment type="cofactor">
    <cofactor evidence="12">
        <name>[4Fe-4S] cluster</name>
        <dbReference type="ChEBI" id="CHEBI:49883"/>
    </cofactor>
    <text evidence="12">Binds 1 [4Fe-4S] cluster. The cluster is coordinated with 3 cysteines and an exchangeable S-adenosyl-L-methionine.</text>
</comment>
<evidence type="ECO:0000256" key="12">
    <source>
        <dbReference type="HAMAP-Rule" id="MF_01849"/>
    </source>
</evidence>
<keyword evidence="12" id="KW-1015">Disulfide bond</keyword>
<dbReference type="PROSITE" id="PS51918">
    <property type="entry name" value="RADICAL_SAM"/>
    <property type="match status" value="1"/>
</dbReference>
<keyword evidence="8 12" id="KW-0819">tRNA processing</keyword>
<comment type="catalytic activity">
    <reaction evidence="12">
        <text>adenosine(2503) in 23S rRNA + 2 reduced [2Fe-2S]-[ferredoxin] + 2 S-adenosyl-L-methionine = 2-methyladenosine(2503) in 23S rRNA + 5'-deoxyadenosine + L-methionine + 2 oxidized [2Fe-2S]-[ferredoxin] + S-adenosyl-L-homocysteine</text>
        <dbReference type="Rhea" id="RHEA:42916"/>
        <dbReference type="Rhea" id="RHEA-COMP:10000"/>
        <dbReference type="Rhea" id="RHEA-COMP:10001"/>
        <dbReference type="Rhea" id="RHEA-COMP:10152"/>
        <dbReference type="Rhea" id="RHEA-COMP:10282"/>
        <dbReference type="ChEBI" id="CHEBI:17319"/>
        <dbReference type="ChEBI" id="CHEBI:33737"/>
        <dbReference type="ChEBI" id="CHEBI:33738"/>
        <dbReference type="ChEBI" id="CHEBI:57844"/>
        <dbReference type="ChEBI" id="CHEBI:57856"/>
        <dbReference type="ChEBI" id="CHEBI:59789"/>
        <dbReference type="ChEBI" id="CHEBI:74411"/>
        <dbReference type="ChEBI" id="CHEBI:74497"/>
        <dbReference type="EC" id="2.1.1.192"/>
    </reaction>
</comment>
<dbReference type="HAMAP" id="MF_01849">
    <property type="entry name" value="RNA_methyltr_RlmN"/>
    <property type="match status" value="1"/>
</dbReference>
<evidence type="ECO:0000256" key="10">
    <source>
        <dbReference type="ARBA" id="ARBA00023004"/>
    </source>
</evidence>
<dbReference type="SFLD" id="SFLDF00275">
    <property type="entry name" value="adenosine_C2_methyltransferase"/>
    <property type="match status" value="1"/>
</dbReference>
<dbReference type="SFLD" id="SFLDS00029">
    <property type="entry name" value="Radical_SAM"/>
    <property type="match status" value="1"/>
</dbReference>
<proteinExistence type="inferred from homology"/>
<evidence type="ECO:0000256" key="7">
    <source>
        <dbReference type="ARBA" id="ARBA00022691"/>
    </source>
</evidence>
<reference evidence="14 15" key="1">
    <citation type="submission" date="2019-03" db="EMBL/GenBank/DDBJ databases">
        <title>Genomic Encyclopedia of Type Strains, Phase IV (KMG-IV): sequencing the most valuable type-strain genomes for metagenomic binning, comparative biology and taxonomic classification.</title>
        <authorList>
            <person name="Goeker M."/>
        </authorList>
    </citation>
    <scope>NUCLEOTIDE SEQUENCE [LARGE SCALE GENOMIC DNA]</scope>
    <source>
        <strain evidence="14 15">DSM 100013</strain>
    </source>
</reference>
<evidence type="ECO:0000256" key="1">
    <source>
        <dbReference type="ARBA" id="ARBA00004496"/>
    </source>
</evidence>
<organism evidence="14 15">
    <name type="scientific">Serpentinicella alkaliphila</name>
    <dbReference type="NCBI Taxonomy" id="1734049"/>
    <lineage>
        <taxon>Bacteria</taxon>
        <taxon>Bacillati</taxon>
        <taxon>Bacillota</taxon>
        <taxon>Clostridia</taxon>
        <taxon>Peptostreptococcales</taxon>
        <taxon>Natronincolaceae</taxon>
        <taxon>Serpentinicella</taxon>
    </lineage>
</organism>
<dbReference type="Pfam" id="PF21016">
    <property type="entry name" value="RlmN_N"/>
    <property type="match status" value="1"/>
</dbReference>
<keyword evidence="5 12" id="KW-0489">Methyltransferase</keyword>
<evidence type="ECO:0000256" key="3">
    <source>
        <dbReference type="ARBA" id="ARBA00022490"/>
    </source>
</evidence>
<evidence type="ECO:0000256" key="11">
    <source>
        <dbReference type="ARBA" id="ARBA00023014"/>
    </source>
</evidence>
<keyword evidence="6 12" id="KW-0808">Transferase</keyword>
<evidence type="ECO:0000259" key="13">
    <source>
        <dbReference type="PROSITE" id="PS51918"/>
    </source>
</evidence>
<gene>
    <name evidence="12" type="primary">rlmN</name>
    <name evidence="14" type="ORF">EDD79_102419</name>
</gene>
<dbReference type="GO" id="GO:0005737">
    <property type="term" value="C:cytoplasm"/>
    <property type="evidence" value="ECO:0007669"/>
    <property type="project" value="UniProtKB-SubCell"/>
</dbReference>
<evidence type="ECO:0000256" key="2">
    <source>
        <dbReference type="ARBA" id="ARBA00022485"/>
    </source>
</evidence>
<protein>
    <recommendedName>
        <fullName evidence="12">Probable dual-specificity RNA methyltransferase RlmN</fullName>
        <ecNumber evidence="12">2.1.1.192</ecNumber>
    </recommendedName>
    <alternativeName>
        <fullName evidence="12">23S rRNA (adenine(2503)-C(2))-methyltransferase</fullName>
    </alternativeName>
    <alternativeName>
        <fullName evidence="12">23S rRNA m2A2503 methyltransferase</fullName>
    </alternativeName>
    <alternativeName>
        <fullName evidence="12">Ribosomal RNA large subunit methyltransferase N</fullName>
    </alternativeName>
    <alternativeName>
        <fullName evidence="12">tRNA (adenine(37)-C(2))-methyltransferase</fullName>
    </alternativeName>
    <alternativeName>
        <fullName evidence="12">tRNA m2A37 methyltransferase</fullName>
    </alternativeName>
</protein>
<comment type="function">
    <text evidence="12">Specifically methylates position 2 of adenine 2503 in 23S rRNA and position 2 of adenine 37 in tRNAs.</text>
</comment>
<dbReference type="OrthoDB" id="9793973at2"/>
<keyword evidence="9 12" id="KW-0479">Metal-binding</keyword>
<dbReference type="SUPFAM" id="SSF102114">
    <property type="entry name" value="Radical SAM enzymes"/>
    <property type="match status" value="1"/>
</dbReference>
<dbReference type="GO" id="GO:0070040">
    <property type="term" value="F:rRNA (adenine(2503)-C2-)-methyltransferase activity"/>
    <property type="evidence" value="ECO:0007669"/>
    <property type="project" value="UniProtKB-UniRule"/>
</dbReference>
<dbReference type="CDD" id="cd01335">
    <property type="entry name" value="Radical_SAM"/>
    <property type="match status" value="1"/>
</dbReference>
<comment type="similarity">
    <text evidence="12">Belongs to the radical SAM superfamily. RlmN family.</text>
</comment>
<dbReference type="InterPro" id="IPR027492">
    <property type="entry name" value="RNA_MTrfase_RlmN"/>
</dbReference>
<feature type="binding site" evidence="12">
    <location>
        <begin position="214"/>
        <end position="216"/>
    </location>
    <ligand>
        <name>S-adenosyl-L-methionine</name>
        <dbReference type="ChEBI" id="CHEBI:59789"/>
    </ligand>
</feature>
<dbReference type="PANTHER" id="PTHR30544">
    <property type="entry name" value="23S RRNA METHYLTRANSFERASE"/>
    <property type="match status" value="1"/>
</dbReference>
<keyword evidence="10 12" id="KW-0408">Iron</keyword>
<keyword evidence="15" id="KW-1185">Reference proteome</keyword>
<dbReference type="GO" id="GO:0046872">
    <property type="term" value="F:metal ion binding"/>
    <property type="evidence" value="ECO:0007669"/>
    <property type="project" value="UniProtKB-KW"/>
</dbReference>
<dbReference type="SFLD" id="SFLDG01062">
    <property type="entry name" value="methyltransferase_(Class_A)"/>
    <property type="match status" value="1"/>
</dbReference>
<dbReference type="InterPro" id="IPR004383">
    <property type="entry name" value="rRNA_lsu_MTrfase_RlmN/Cfr"/>
</dbReference>
<feature type="binding site" evidence="12">
    <location>
        <position position="119"/>
    </location>
    <ligand>
        <name>[4Fe-4S] cluster</name>
        <dbReference type="ChEBI" id="CHEBI:49883"/>
        <note>4Fe-4S-S-AdoMet</note>
    </ligand>
</feature>
<keyword evidence="3 12" id="KW-0963">Cytoplasm</keyword>
<comment type="miscellaneous">
    <text evidence="12">Reaction proceeds by a ping-pong mechanism involving intermediate methylation of a conserved cysteine residue.</text>
</comment>
<evidence type="ECO:0000256" key="5">
    <source>
        <dbReference type="ARBA" id="ARBA00022603"/>
    </source>
</evidence>
<dbReference type="EMBL" id="SLYC01000024">
    <property type="protein sequence ID" value="TCQ01678.1"/>
    <property type="molecule type" value="Genomic_DNA"/>
</dbReference>
<dbReference type="NCBIfam" id="TIGR00048">
    <property type="entry name" value="rRNA_mod_RlmN"/>
    <property type="match status" value="1"/>
</dbReference>
<feature type="active site" description="Proton acceptor" evidence="12">
    <location>
        <position position="92"/>
    </location>
</feature>
<dbReference type="GO" id="GO:0019843">
    <property type="term" value="F:rRNA binding"/>
    <property type="evidence" value="ECO:0007669"/>
    <property type="project" value="UniProtKB-UniRule"/>
</dbReference>
<comment type="caution">
    <text evidence="12">Lacks conserved residue(s) required for the propagation of feature annotation.</text>
</comment>
<feature type="binding site" evidence="12">
    <location>
        <position position="290"/>
    </location>
    <ligand>
        <name>S-adenosyl-L-methionine</name>
        <dbReference type="ChEBI" id="CHEBI:59789"/>
    </ligand>
</feature>
<dbReference type="Pfam" id="PF04055">
    <property type="entry name" value="Radical_SAM"/>
    <property type="match status" value="1"/>
</dbReference>
<comment type="catalytic activity">
    <reaction evidence="12">
        <text>adenosine(37) in tRNA + 2 reduced [2Fe-2S]-[ferredoxin] + 2 S-adenosyl-L-methionine = 2-methyladenosine(37) in tRNA + 5'-deoxyadenosine + L-methionine + 2 oxidized [2Fe-2S]-[ferredoxin] + S-adenosyl-L-homocysteine</text>
        <dbReference type="Rhea" id="RHEA:43332"/>
        <dbReference type="Rhea" id="RHEA-COMP:10000"/>
        <dbReference type="Rhea" id="RHEA-COMP:10001"/>
        <dbReference type="Rhea" id="RHEA-COMP:10162"/>
        <dbReference type="Rhea" id="RHEA-COMP:10485"/>
        <dbReference type="ChEBI" id="CHEBI:17319"/>
        <dbReference type="ChEBI" id="CHEBI:33737"/>
        <dbReference type="ChEBI" id="CHEBI:33738"/>
        <dbReference type="ChEBI" id="CHEBI:57844"/>
        <dbReference type="ChEBI" id="CHEBI:57856"/>
        <dbReference type="ChEBI" id="CHEBI:59789"/>
        <dbReference type="ChEBI" id="CHEBI:74411"/>
        <dbReference type="ChEBI" id="CHEBI:74497"/>
        <dbReference type="EC" id="2.1.1.192"/>
    </reaction>
</comment>
<feature type="binding site" evidence="12">
    <location>
        <begin position="159"/>
        <end position="160"/>
    </location>
    <ligand>
        <name>S-adenosyl-L-methionine</name>
        <dbReference type="ChEBI" id="CHEBI:59789"/>
    </ligand>
</feature>
<feature type="binding site" evidence="12">
    <location>
        <position position="112"/>
    </location>
    <ligand>
        <name>[4Fe-4S] cluster</name>
        <dbReference type="ChEBI" id="CHEBI:49883"/>
        <note>4Fe-4S-S-AdoMet</note>
    </ligand>
</feature>
<dbReference type="PANTHER" id="PTHR30544:SF5">
    <property type="entry name" value="RADICAL SAM CORE DOMAIN-CONTAINING PROTEIN"/>
    <property type="match status" value="1"/>
</dbReference>
<feature type="binding site" evidence="12">
    <location>
        <position position="116"/>
    </location>
    <ligand>
        <name>[4Fe-4S] cluster</name>
        <dbReference type="ChEBI" id="CHEBI:49883"/>
        <note>4Fe-4S-S-AdoMet</note>
    </ligand>
</feature>
<keyword evidence="2 12" id="KW-0004">4Fe-4S</keyword>
<sequence length="342" mass="38299">MEKIDLLSLTLEEVENLIVSLGEKKFRGKQIFQWVNKGVKSIDEMTNISKDLQKKLKDRAYITNSTIYKKQVSKIDGTTKYLFALEDGNLIEGVIMIYKHGITACISSQIGCAMGCSFCASTINGLVRHLRAGEMIDQILLMQQDLGKRISNIVLMGSGEPLHNFEGVIHFLKIVNDENGLNIGNRHMTLSTCGLVPEIKKLADLQIPINLAISLHAATDEVRVKTMPIAKKYSIKELIDGCKYYLSKNNRRITFEYALIKGVNDSETDANNLSSLLKGLLCHVNLIPVNTIDENSFKKSNENQILKFQSILRKSGIEATIRREMGSDIDAACGQLRNKYLE</sequence>
<evidence type="ECO:0000256" key="9">
    <source>
        <dbReference type="ARBA" id="ARBA00022723"/>
    </source>
</evidence>
<dbReference type="GO" id="GO:0051539">
    <property type="term" value="F:4 iron, 4 sulfur cluster binding"/>
    <property type="evidence" value="ECO:0007669"/>
    <property type="project" value="UniProtKB-UniRule"/>
</dbReference>
<dbReference type="GO" id="GO:0000049">
    <property type="term" value="F:tRNA binding"/>
    <property type="evidence" value="ECO:0007669"/>
    <property type="project" value="UniProtKB-UniRule"/>
</dbReference>
<dbReference type="AlphaFoldDB" id="A0A4R2TEB8"/>
<dbReference type="GO" id="GO:0002935">
    <property type="term" value="F:tRNA (adenine(37)-C2)-methyltransferase activity"/>
    <property type="evidence" value="ECO:0007669"/>
    <property type="project" value="UniProtKB-UniRule"/>
</dbReference>
<dbReference type="InterPro" id="IPR040072">
    <property type="entry name" value="Methyltransferase_A"/>
</dbReference>
<feature type="binding site" evidence="12">
    <location>
        <position position="191"/>
    </location>
    <ligand>
        <name>S-adenosyl-L-methionine</name>
        <dbReference type="ChEBI" id="CHEBI:59789"/>
    </ligand>
</feature>
<feature type="domain" description="Radical SAM core" evidence="13">
    <location>
        <begin position="98"/>
        <end position="328"/>
    </location>
</feature>
<evidence type="ECO:0000256" key="6">
    <source>
        <dbReference type="ARBA" id="ARBA00022679"/>
    </source>
</evidence>
<evidence type="ECO:0000313" key="15">
    <source>
        <dbReference type="Proteomes" id="UP000295504"/>
    </source>
</evidence>
<dbReference type="GO" id="GO:0070475">
    <property type="term" value="P:rRNA base methylation"/>
    <property type="evidence" value="ECO:0007669"/>
    <property type="project" value="UniProtKB-UniRule"/>
</dbReference>
<evidence type="ECO:0000256" key="8">
    <source>
        <dbReference type="ARBA" id="ARBA00022694"/>
    </source>
</evidence>
<dbReference type="InterPro" id="IPR007197">
    <property type="entry name" value="rSAM"/>
</dbReference>
<comment type="caution">
    <text evidence="14">The sequence shown here is derived from an EMBL/GenBank/DDBJ whole genome shotgun (WGS) entry which is preliminary data.</text>
</comment>
<dbReference type="GO" id="GO:0030488">
    <property type="term" value="P:tRNA methylation"/>
    <property type="evidence" value="ECO:0007669"/>
    <property type="project" value="UniProtKB-UniRule"/>
</dbReference>
<keyword evidence="7 12" id="KW-0949">S-adenosyl-L-methionine</keyword>
<dbReference type="Gene3D" id="3.20.20.70">
    <property type="entry name" value="Aldolase class I"/>
    <property type="match status" value="1"/>
</dbReference>
<dbReference type="RefSeq" id="WP_132848803.1">
    <property type="nucleotide sequence ID" value="NZ_CP058648.1"/>
</dbReference>
<dbReference type="Proteomes" id="UP000295504">
    <property type="component" value="Unassembled WGS sequence"/>
</dbReference>
<dbReference type="EC" id="2.1.1.192" evidence="12"/>
<comment type="subcellular location">
    <subcellularLocation>
        <location evidence="1 12">Cytoplasm</location>
    </subcellularLocation>
</comment>
<evidence type="ECO:0000256" key="4">
    <source>
        <dbReference type="ARBA" id="ARBA00022552"/>
    </source>
</evidence>
<dbReference type="InterPro" id="IPR048641">
    <property type="entry name" value="RlmN_N"/>
</dbReference>
<dbReference type="PIRSF" id="PIRSF006004">
    <property type="entry name" value="CHP00048"/>
    <property type="match status" value="1"/>
</dbReference>
<feature type="active site" description="S-methylcysteine intermediate" evidence="12">
    <location>
        <position position="333"/>
    </location>
</feature>
<dbReference type="Gene3D" id="1.10.150.530">
    <property type="match status" value="1"/>
</dbReference>
<accession>A0A4R2TEB8</accession>